<dbReference type="PANTHER" id="PTHR33994:SF41">
    <property type="entry name" value="LATE EMBRYOGENESIS ABUNDANT PROTEIN LEA-2 SUBGROUP DOMAIN-CONTAINING PROTEIN"/>
    <property type="match status" value="1"/>
</dbReference>
<proteinExistence type="predicted"/>
<organism evidence="1">
    <name type="scientific">Aegilops tauschii</name>
    <name type="common">Tausch's goatgrass</name>
    <name type="synonym">Aegilops squarrosa</name>
    <dbReference type="NCBI Taxonomy" id="37682"/>
    <lineage>
        <taxon>Eukaryota</taxon>
        <taxon>Viridiplantae</taxon>
        <taxon>Streptophyta</taxon>
        <taxon>Embryophyta</taxon>
        <taxon>Tracheophyta</taxon>
        <taxon>Spermatophyta</taxon>
        <taxon>Magnoliopsida</taxon>
        <taxon>Liliopsida</taxon>
        <taxon>Poales</taxon>
        <taxon>Poaceae</taxon>
        <taxon>BOP clade</taxon>
        <taxon>Pooideae</taxon>
        <taxon>Triticodae</taxon>
        <taxon>Triticeae</taxon>
        <taxon>Triticinae</taxon>
        <taxon>Aegilops</taxon>
    </lineage>
</organism>
<reference evidence="1" key="1">
    <citation type="submission" date="2015-06" db="UniProtKB">
        <authorList>
            <consortium name="EnsemblPlants"/>
        </authorList>
    </citation>
    <scope>IDENTIFICATION</scope>
</reference>
<sequence length="230" mass="24248">MSPGLSSTDPENPTPRRATGGSPCVWCFICIGLLLVVAGFMLFIINQSAETLYSVSIDSASGLDPPSPTDLTLDHVEFNLTLRIASLYSVWSRMCMEAGTYVEVSYRCVPLAASAATLHALCVGPRKSREEPIVARGVDVRLPGYMMDSLVADIRSGVEAFGVELKRSGGDARVALGTTTMGMMASAAASRNAPSRTHTMCVTSCGARRVGGPVATCDPWADTCPAVILP</sequence>
<protein>
    <submittedName>
        <fullName evidence="1">Uncharacterized protein</fullName>
    </submittedName>
</protein>
<dbReference type="AlphaFoldDB" id="R7WFS1"/>
<evidence type="ECO:0000313" key="1">
    <source>
        <dbReference type="EnsemblPlants" id="EMT19294"/>
    </source>
</evidence>
<accession>R7WFS1</accession>
<dbReference type="PANTHER" id="PTHR33994">
    <property type="entry name" value="OS04G0515000 PROTEIN"/>
    <property type="match status" value="1"/>
</dbReference>
<name>R7WFS1_AEGTA</name>
<dbReference type="EnsemblPlants" id="EMT19294">
    <property type="protein sequence ID" value="EMT19294"/>
    <property type="gene ID" value="F775_02368"/>
</dbReference>